<keyword evidence="2" id="KW-0732">Signal</keyword>
<evidence type="ECO:0000256" key="1">
    <source>
        <dbReference type="SAM" id="MobiDB-lite"/>
    </source>
</evidence>
<accession>A0A8H5BK70</accession>
<gene>
    <name evidence="3" type="ORF">D9619_011105</name>
</gene>
<comment type="caution">
    <text evidence="3">The sequence shown here is derived from an EMBL/GenBank/DDBJ whole genome shotgun (WGS) entry which is preliminary data.</text>
</comment>
<dbReference type="Proteomes" id="UP000567179">
    <property type="component" value="Unassembled WGS sequence"/>
</dbReference>
<reference evidence="3 4" key="1">
    <citation type="journal article" date="2020" name="ISME J.">
        <title>Uncovering the hidden diversity of litter-decomposition mechanisms in mushroom-forming fungi.</title>
        <authorList>
            <person name="Floudas D."/>
            <person name="Bentzer J."/>
            <person name="Ahren D."/>
            <person name="Johansson T."/>
            <person name="Persson P."/>
            <person name="Tunlid A."/>
        </authorList>
    </citation>
    <scope>NUCLEOTIDE SEQUENCE [LARGE SCALE GENOMIC DNA]</scope>
    <source>
        <strain evidence="3 4">CBS 101986</strain>
    </source>
</reference>
<evidence type="ECO:0000313" key="3">
    <source>
        <dbReference type="EMBL" id="KAF5324361.1"/>
    </source>
</evidence>
<evidence type="ECO:0000256" key="2">
    <source>
        <dbReference type="SAM" id="SignalP"/>
    </source>
</evidence>
<organism evidence="3 4">
    <name type="scientific">Psilocybe cf. subviscida</name>
    <dbReference type="NCBI Taxonomy" id="2480587"/>
    <lineage>
        <taxon>Eukaryota</taxon>
        <taxon>Fungi</taxon>
        <taxon>Dikarya</taxon>
        <taxon>Basidiomycota</taxon>
        <taxon>Agaricomycotina</taxon>
        <taxon>Agaricomycetes</taxon>
        <taxon>Agaricomycetidae</taxon>
        <taxon>Agaricales</taxon>
        <taxon>Agaricineae</taxon>
        <taxon>Strophariaceae</taxon>
        <taxon>Psilocybe</taxon>
    </lineage>
</organism>
<sequence>MKISAVLLLIGLSMAMVQAVPVPTRSTMTTLAASGSHMTATESESHVHGEKSTHPGADLHAAPEVEAMLEDFYTTSPHHNASPIHTGKQVARDEENTVVLVSRFNLGKKIKSAFHHVGKKIKHAVHKVGHAIKHVVHKAGHAIKHGAKKVVHAVKHGAKKVVHKVKHVVKKVKNYVKHNGSTIAKVALKGTATAAEVAGKVAPFTSLGPAAGKALEKGGHQLNKASNAIHAPTTGNVGKAIHGMNAAQTIVGLIP</sequence>
<feature type="signal peptide" evidence="2">
    <location>
        <begin position="1"/>
        <end position="19"/>
    </location>
</feature>
<feature type="region of interest" description="Disordered" evidence="1">
    <location>
        <begin position="31"/>
        <end position="55"/>
    </location>
</feature>
<feature type="compositionally biased region" description="Basic and acidic residues" evidence="1">
    <location>
        <begin position="43"/>
        <end position="53"/>
    </location>
</feature>
<proteinExistence type="predicted"/>
<evidence type="ECO:0000313" key="4">
    <source>
        <dbReference type="Proteomes" id="UP000567179"/>
    </source>
</evidence>
<feature type="compositionally biased region" description="Polar residues" evidence="1">
    <location>
        <begin position="31"/>
        <end position="42"/>
    </location>
</feature>
<name>A0A8H5BK70_9AGAR</name>
<keyword evidence="4" id="KW-1185">Reference proteome</keyword>
<dbReference type="AlphaFoldDB" id="A0A8H5BK70"/>
<feature type="chain" id="PRO_5034106802" evidence="2">
    <location>
        <begin position="20"/>
        <end position="255"/>
    </location>
</feature>
<dbReference type="EMBL" id="JAACJJ010000016">
    <property type="protein sequence ID" value="KAF5324361.1"/>
    <property type="molecule type" value="Genomic_DNA"/>
</dbReference>
<protein>
    <submittedName>
        <fullName evidence="3">Uncharacterized protein</fullName>
    </submittedName>
</protein>
<dbReference type="Gene3D" id="1.20.120.20">
    <property type="entry name" value="Apolipoprotein"/>
    <property type="match status" value="1"/>
</dbReference>